<keyword evidence="3" id="KW-0378">Hydrolase</keyword>
<dbReference type="Pfam" id="PF07727">
    <property type="entry name" value="RVT_2"/>
    <property type="match status" value="1"/>
</dbReference>
<dbReference type="PROSITE" id="PS50994">
    <property type="entry name" value="INTEGRASE"/>
    <property type="match status" value="1"/>
</dbReference>
<dbReference type="AlphaFoldDB" id="A0AAW2L2C7"/>
<gene>
    <name evidence="5" type="ORF">Sradi_5698700</name>
</gene>
<dbReference type="EMBL" id="JACGWJ010000026">
    <property type="protein sequence ID" value="KAL0312994.1"/>
    <property type="molecule type" value="Genomic_DNA"/>
</dbReference>
<sequence>MRYQMVEDRSVAEQTHEIINLEHALADAEMKLPEKFLKGRLSLDDLMIAISIEEEHRNQTHKMPVEHHPRANLIVGKQKVNKVGHWAKLCPNKKAKTGQAAVNMVVGGASTSGATKGYVSVQPELLTIYEPCDWLIDTGVNVCADKSLFVSHQAITGRIVSMGNSSTAEVHGIGSVDLKFPSGHVLSLKRVHHVPTVRRNIISGSVIVREGYELAFKFNKVVIQQFGIFVGKETQTGKKLKRLRSDREGEYESSKFNEYCQTFGIINEETPPYSPSSNGVAERKNRTFKDMINSLLLTSGLSKYLWGEALSTACHILNRVPLKHNTSTPFELWKGRKPSLKYFRVWGCLAKVLVPEHKRKKLGPKTGDAVFLGYVETSYALRFLVIKSEISSIEVNTIVEFRDAIFIEDVFSMKTGIPSSVSLDDSLASTSIPEHVEKMTNVGVNPSSTSLTHEELDEPRRSKRARIRIVKDFGSDFVTYNIEDDSVTFKDAMASSEAKEWKEAVKSEMDSIVSNGIWKLVDLPPGCTTIGSRLITIRVLIALALVYSLPIHQMDVKTAFLYGELEEEIYMDQPEGFVAHGNERKVCKLVKSLYGLKQAPKQWHEKFDKTILAIGFTDMGEVDVILGIKLIRSNDGIAISQANRVALEACVKARNEGRDLAAEGNAIICEASKWSPELAAACEVWKEIRFEFQAVDTLEKVLKYLKGTVSLAIYYGRFPAFLEGYSDASWIAKNSGSNGCSGYIFTLGWLFGLLSQLSILSQPLLPIAVYCDSQTTIAKVMSRKYNQKIKRHIQVRLKSIRALVLDRVIGIDFVGTKDNVVDPLTKGLDLSQVNKSRLGMRLKTHQ</sequence>
<reference evidence="5" key="2">
    <citation type="journal article" date="2024" name="Plant">
        <title>Genomic evolution and insights into agronomic trait innovations of Sesamum species.</title>
        <authorList>
            <person name="Miao H."/>
            <person name="Wang L."/>
            <person name="Qu L."/>
            <person name="Liu H."/>
            <person name="Sun Y."/>
            <person name="Le M."/>
            <person name="Wang Q."/>
            <person name="Wei S."/>
            <person name="Zheng Y."/>
            <person name="Lin W."/>
            <person name="Duan Y."/>
            <person name="Cao H."/>
            <person name="Xiong S."/>
            <person name="Wang X."/>
            <person name="Wei L."/>
            <person name="Li C."/>
            <person name="Ma Q."/>
            <person name="Ju M."/>
            <person name="Zhao R."/>
            <person name="Li G."/>
            <person name="Mu C."/>
            <person name="Tian Q."/>
            <person name="Mei H."/>
            <person name="Zhang T."/>
            <person name="Gao T."/>
            <person name="Zhang H."/>
        </authorList>
    </citation>
    <scope>NUCLEOTIDE SEQUENCE</scope>
    <source>
        <strain evidence="5">G02</strain>
    </source>
</reference>
<dbReference type="Pfam" id="PF25597">
    <property type="entry name" value="SH3_retrovirus"/>
    <property type="match status" value="1"/>
</dbReference>
<dbReference type="CDD" id="cd09272">
    <property type="entry name" value="RNase_HI_RT_Ty1"/>
    <property type="match status" value="1"/>
</dbReference>
<reference evidence="5" key="1">
    <citation type="submission" date="2020-06" db="EMBL/GenBank/DDBJ databases">
        <authorList>
            <person name="Li T."/>
            <person name="Hu X."/>
            <person name="Zhang T."/>
            <person name="Song X."/>
            <person name="Zhang H."/>
            <person name="Dai N."/>
            <person name="Sheng W."/>
            <person name="Hou X."/>
            <person name="Wei L."/>
        </authorList>
    </citation>
    <scope>NUCLEOTIDE SEQUENCE</scope>
    <source>
        <strain evidence="5">G02</strain>
        <tissue evidence="5">Leaf</tissue>
    </source>
</reference>
<dbReference type="GO" id="GO:0015074">
    <property type="term" value="P:DNA integration"/>
    <property type="evidence" value="ECO:0007669"/>
    <property type="project" value="InterPro"/>
</dbReference>
<dbReference type="Pfam" id="PF22936">
    <property type="entry name" value="Pol_BBD"/>
    <property type="match status" value="1"/>
</dbReference>
<keyword evidence="2" id="KW-0479">Metal-binding</keyword>
<dbReference type="InterPro" id="IPR054722">
    <property type="entry name" value="PolX-like_BBD"/>
</dbReference>
<dbReference type="PANTHER" id="PTHR42648">
    <property type="entry name" value="TRANSPOSASE, PUTATIVE-RELATED"/>
    <property type="match status" value="1"/>
</dbReference>
<dbReference type="Gene3D" id="3.20.20.110">
    <property type="entry name" value="Ribulose bisphosphate carboxylase, large subunit, C-terminal domain"/>
    <property type="match status" value="1"/>
</dbReference>
<dbReference type="PANTHER" id="PTHR42648:SF20">
    <property type="entry name" value="RNA-DIRECTED DNA POLYMERASE"/>
    <property type="match status" value="1"/>
</dbReference>
<comment type="caution">
    <text evidence="5">The sequence shown here is derived from an EMBL/GenBank/DDBJ whole genome shotgun (WGS) entry which is preliminary data.</text>
</comment>
<dbReference type="InterPro" id="IPR036376">
    <property type="entry name" value="RuBisCO_lsu_C_sf"/>
</dbReference>
<dbReference type="GO" id="GO:0000287">
    <property type="term" value="F:magnesium ion binding"/>
    <property type="evidence" value="ECO:0007669"/>
    <property type="project" value="InterPro"/>
</dbReference>
<dbReference type="SUPFAM" id="SSF53098">
    <property type="entry name" value="Ribonuclease H-like"/>
    <property type="match status" value="1"/>
</dbReference>
<evidence type="ECO:0000256" key="1">
    <source>
        <dbReference type="ARBA" id="ARBA00022670"/>
    </source>
</evidence>
<accession>A0AAW2L2C7</accession>
<keyword evidence="1" id="KW-0645">Protease</keyword>
<dbReference type="InterPro" id="IPR036397">
    <property type="entry name" value="RNaseH_sf"/>
</dbReference>
<dbReference type="GO" id="GO:0003676">
    <property type="term" value="F:nucleic acid binding"/>
    <property type="evidence" value="ECO:0007669"/>
    <property type="project" value="InterPro"/>
</dbReference>
<organism evidence="5">
    <name type="scientific">Sesamum radiatum</name>
    <name type="common">Black benniseed</name>
    <dbReference type="NCBI Taxonomy" id="300843"/>
    <lineage>
        <taxon>Eukaryota</taxon>
        <taxon>Viridiplantae</taxon>
        <taxon>Streptophyta</taxon>
        <taxon>Embryophyta</taxon>
        <taxon>Tracheophyta</taxon>
        <taxon>Spermatophyta</taxon>
        <taxon>Magnoliopsida</taxon>
        <taxon>eudicotyledons</taxon>
        <taxon>Gunneridae</taxon>
        <taxon>Pentapetalae</taxon>
        <taxon>asterids</taxon>
        <taxon>lamiids</taxon>
        <taxon>Lamiales</taxon>
        <taxon>Pedaliaceae</taxon>
        <taxon>Sesamum</taxon>
    </lineage>
</organism>
<dbReference type="InterPro" id="IPR039537">
    <property type="entry name" value="Retrotran_Ty1/copia-like"/>
</dbReference>
<dbReference type="GO" id="GO:0008233">
    <property type="term" value="F:peptidase activity"/>
    <property type="evidence" value="ECO:0007669"/>
    <property type="project" value="UniProtKB-KW"/>
</dbReference>
<name>A0AAW2L2C7_SESRA</name>
<dbReference type="InterPro" id="IPR001584">
    <property type="entry name" value="Integrase_cat-core"/>
</dbReference>
<dbReference type="SUPFAM" id="SSF51649">
    <property type="entry name" value="RuBisCo, C-terminal domain"/>
    <property type="match status" value="1"/>
</dbReference>
<dbReference type="Gene3D" id="3.30.420.10">
    <property type="entry name" value="Ribonuclease H-like superfamily/Ribonuclease H"/>
    <property type="match status" value="1"/>
</dbReference>
<dbReference type="GO" id="GO:0006508">
    <property type="term" value="P:proteolysis"/>
    <property type="evidence" value="ECO:0007669"/>
    <property type="project" value="UniProtKB-KW"/>
</dbReference>
<feature type="domain" description="Integrase catalytic" evidence="4">
    <location>
        <begin position="165"/>
        <end position="337"/>
    </location>
</feature>
<evidence type="ECO:0000259" key="4">
    <source>
        <dbReference type="PROSITE" id="PS50994"/>
    </source>
</evidence>
<evidence type="ECO:0000256" key="2">
    <source>
        <dbReference type="ARBA" id="ARBA00022723"/>
    </source>
</evidence>
<evidence type="ECO:0000313" key="5">
    <source>
        <dbReference type="EMBL" id="KAL0312994.1"/>
    </source>
</evidence>
<dbReference type="InterPro" id="IPR012337">
    <property type="entry name" value="RNaseH-like_sf"/>
</dbReference>
<protein>
    <submittedName>
        <fullName evidence="5">Retrovirus-related Pol polyprotein from transposon TNT 1-94</fullName>
    </submittedName>
</protein>
<dbReference type="InterPro" id="IPR057670">
    <property type="entry name" value="SH3_retrovirus"/>
</dbReference>
<proteinExistence type="predicted"/>
<dbReference type="InterPro" id="IPR013103">
    <property type="entry name" value="RVT_2"/>
</dbReference>
<evidence type="ECO:0000256" key="3">
    <source>
        <dbReference type="ARBA" id="ARBA00022801"/>
    </source>
</evidence>